<reference evidence="6 7" key="1">
    <citation type="submission" date="2024-05" db="EMBL/GenBank/DDBJ databases">
        <title>Genetic variation in Jamaican populations of the coffee berry borer (Hypothenemus hampei).</title>
        <authorList>
            <person name="Errbii M."/>
            <person name="Myrie A."/>
        </authorList>
    </citation>
    <scope>NUCLEOTIDE SEQUENCE [LARGE SCALE GENOMIC DNA]</scope>
    <source>
        <strain evidence="6">JA-Hopewell-2020-01-JO</strain>
        <tissue evidence="6">Whole body</tissue>
    </source>
</reference>
<sequence length="522" mass="59353">MNILNLFGVLAFVAPWICNGECYKILGVFHFPGISHNILSTKLMKRLLAAGHDVTMITTLPMKDVPKGGTYREILIEGSEEYFQHMMATNNLFEVDKSGLISMLITMTNSFQDLLKLTFNNSKVQQLINSNEMFDAVIVEQFASDPLKIFAHIYGCPLIILNSIGPNSVVNNLVGNPSPISYAGHLFIGDFSKDLSLINRAKNLFFHISEYLVFTFFMLPHDDALMHEFFPYAPPLSELYNNVSLILLNSHTSLYPALPLVPNMVEIGGYFIDPSKKLPKDLQEFLDNSPEGVIYFSLGSNLKSKDLPSEQKQWILSVLGNLKEKVLWKFEEDLPGKPKNVFIKKWLPQQDVLAHPNIKLFITHGGLLSTTETIYHGVPILAIPVFGDQSANADRAVSSGYGLKLKYNTPEFTKENFEESLNELLHNPKYRENAKFRQKLYHDRPEEPMKTAIYWIEYTIRHRGAPHLTVAGAKLPWYKYFMVDVFVVILLGLLVVYKTGKWAVKKLFGRNRNQISINKKTN</sequence>
<keyword evidence="5" id="KW-0472">Membrane</keyword>
<comment type="similarity">
    <text evidence="1 4">Belongs to the UDP-glycosyltransferase family.</text>
</comment>
<dbReference type="InterPro" id="IPR035595">
    <property type="entry name" value="UDP_glycos_trans_CS"/>
</dbReference>
<evidence type="ECO:0000256" key="3">
    <source>
        <dbReference type="ARBA" id="ARBA00022679"/>
    </source>
</evidence>
<dbReference type="InterPro" id="IPR050271">
    <property type="entry name" value="UDP-glycosyltransferase"/>
</dbReference>
<feature type="chain" id="PRO_5044527722" description="UDP-glucuronosyltransferase" evidence="5">
    <location>
        <begin position="21"/>
        <end position="522"/>
    </location>
</feature>
<dbReference type="GO" id="GO:0015020">
    <property type="term" value="F:glucuronosyltransferase activity"/>
    <property type="evidence" value="ECO:0007669"/>
    <property type="project" value="UniProtKB-EC"/>
</dbReference>
<protein>
    <recommendedName>
        <fullName evidence="5">UDP-glucuronosyltransferase</fullName>
        <ecNumber evidence="5">2.4.1.17</ecNumber>
    </recommendedName>
</protein>
<keyword evidence="5" id="KW-0812">Transmembrane</keyword>
<dbReference type="SUPFAM" id="SSF53756">
    <property type="entry name" value="UDP-Glycosyltransferase/glycogen phosphorylase"/>
    <property type="match status" value="1"/>
</dbReference>
<dbReference type="PROSITE" id="PS00375">
    <property type="entry name" value="UDPGT"/>
    <property type="match status" value="1"/>
</dbReference>
<dbReference type="EC" id="2.4.1.17" evidence="5"/>
<organism evidence="6 7">
    <name type="scientific">Hypothenemus hampei</name>
    <name type="common">Coffee berry borer</name>
    <dbReference type="NCBI Taxonomy" id="57062"/>
    <lineage>
        <taxon>Eukaryota</taxon>
        <taxon>Metazoa</taxon>
        <taxon>Ecdysozoa</taxon>
        <taxon>Arthropoda</taxon>
        <taxon>Hexapoda</taxon>
        <taxon>Insecta</taxon>
        <taxon>Pterygota</taxon>
        <taxon>Neoptera</taxon>
        <taxon>Endopterygota</taxon>
        <taxon>Coleoptera</taxon>
        <taxon>Polyphaga</taxon>
        <taxon>Cucujiformia</taxon>
        <taxon>Curculionidae</taxon>
        <taxon>Scolytinae</taxon>
        <taxon>Hypothenemus</taxon>
    </lineage>
</organism>
<dbReference type="GO" id="GO:0016020">
    <property type="term" value="C:membrane"/>
    <property type="evidence" value="ECO:0007669"/>
    <property type="project" value="UniProtKB-SubCell"/>
</dbReference>
<dbReference type="InterPro" id="IPR002213">
    <property type="entry name" value="UDP_glucos_trans"/>
</dbReference>
<evidence type="ECO:0000256" key="4">
    <source>
        <dbReference type="RuleBase" id="RU003718"/>
    </source>
</evidence>
<comment type="subcellular location">
    <subcellularLocation>
        <location evidence="5">Membrane</location>
        <topology evidence="5">Single-pass membrane protein</topology>
    </subcellularLocation>
</comment>
<dbReference type="Pfam" id="PF00201">
    <property type="entry name" value="UDPGT"/>
    <property type="match status" value="1"/>
</dbReference>
<dbReference type="EMBL" id="JBDJPC010000009">
    <property type="protein sequence ID" value="KAL1491841.1"/>
    <property type="molecule type" value="Genomic_DNA"/>
</dbReference>
<keyword evidence="3 4" id="KW-0808">Transferase</keyword>
<comment type="catalytic activity">
    <reaction evidence="5">
        <text>glucuronate acceptor + UDP-alpha-D-glucuronate = acceptor beta-D-glucuronoside + UDP + H(+)</text>
        <dbReference type="Rhea" id="RHEA:21032"/>
        <dbReference type="ChEBI" id="CHEBI:15378"/>
        <dbReference type="ChEBI" id="CHEBI:58052"/>
        <dbReference type="ChEBI" id="CHEBI:58223"/>
        <dbReference type="ChEBI" id="CHEBI:132367"/>
        <dbReference type="ChEBI" id="CHEBI:132368"/>
        <dbReference type="EC" id="2.4.1.17"/>
    </reaction>
</comment>
<evidence type="ECO:0000256" key="2">
    <source>
        <dbReference type="ARBA" id="ARBA00022676"/>
    </source>
</evidence>
<evidence type="ECO:0000313" key="6">
    <source>
        <dbReference type="EMBL" id="KAL1491841.1"/>
    </source>
</evidence>
<evidence type="ECO:0000256" key="5">
    <source>
        <dbReference type="RuleBase" id="RU362059"/>
    </source>
</evidence>
<comment type="caution">
    <text evidence="6">The sequence shown here is derived from an EMBL/GenBank/DDBJ whole genome shotgun (WGS) entry which is preliminary data.</text>
</comment>
<evidence type="ECO:0000256" key="1">
    <source>
        <dbReference type="ARBA" id="ARBA00009995"/>
    </source>
</evidence>
<feature type="signal peptide" evidence="5">
    <location>
        <begin position="1"/>
        <end position="20"/>
    </location>
</feature>
<name>A0ABD1EAZ8_HYPHA</name>
<proteinExistence type="inferred from homology"/>
<dbReference type="AlphaFoldDB" id="A0ABD1EAZ8"/>
<keyword evidence="2 4" id="KW-0328">Glycosyltransferase</keyword>
<keyword evidence="7" id="KW-1185">Reference proteome</keyword>
<dbReference type="PANTHER" id="PTHR48043:SF159">
    <property type="entry name" value="EG:EG0003.4 PROTEIN-RELATED"/>
    <property type="match status" value="1"/>
</dbReference>
<keyword evidence="5" id="KW-0732">Signal</keyword>
<dbReference type="Gene3D" id="3.40.50.2000">
    <property type="entry name" value="Glycogen Phosphorylase B"/>
    <property type="match status" value="1"/>
</dbReference>
<evidence type="ECO:0000313" key="7">
    <source>
        <dbReference type="Proteomes" id="UP001566132"/>
    </source>
</evidence>
<keyword evidence="5" id="KW-1133">Transmembrane helix</keyword>
<dbReference type="PANTHER" id="PTHR48043">
    <property type="entry name" value="EG:EG0003.4 PROTEIN-RELATED"/>
    <property type="match status" value="1"/>
</dbReference>
<dbReference type="CDD" id="cd03784">
    <property type="entry name" value="GT1_Gtf-like"/>
    <property type="match status" value="1"/>
</dbReference>
<gene>
    <name evidence="6" type="ORF">ABEB36_012376</name>
</gene>
<accession>A0ABD1EAZ8</accession>
<dbReference type="FunFam" id="3.40.50.2000:FF:000050">
    <property type="entry name" value="UDP-glucuronosyltransferase"/>
    <property type="match status" value="1"/>
</dbReference>
<dbReference type="Proteomes" id="UP001566132">
    <property type="component" value="Unassembled WGS sequence"/>
</dbReference>
<feature type="transmembrane region" description="Helical" evidence="5">
    <location>
        <begin position="477"/>
        <end position="497"/>
    </location>
</feature>